<proteinExistence type="predicted"/>
<dbReference type="EMBL" id="PYMC01000009">
    <property type="protein sequence ID" value="PSW04461.1"/>
    <property type="molecule type" value="Genomic_DNA"/>
</dbReference>
<organism evidence="1 2">
    <name type="scientific">Photobacterium lipolyticum</name>
    <dbReference type="NCBI Taxonomy" id="266810"/>
    <lineage>
        <taxon>Bacteria</taxon>
        <taxon>Pseudomonadati</taxon>
        <taxon>Pseudomonadota</taxon>
        <taxon>Gammaproteobacteria</taxon>
        <taxon>Vibrionales</taxon>
        <taxon>Vibrionaceae</taxon>
        <taxon>Photobacterium</taxon>
    </lineage>
</organism>
<gene>
    <name evidence="1" type="ORF">C9I89_14195</name>
</gene>
<reference evidence="1 2" key="1">
    <citation type="submission" date="2018-03" db="EMBL/GenBank/DDBJ databases">
        <title>Whole genome sequencing of Histamine producing bacteria.</title>
        <authorList>
            <person name="Butler K."/>
        </authorList>
    </citation>
    <scope>NUCLEOTIDE SEQUENCE [LARGE SCALE GENOMIC DNA]</scope>
    <source>
        <strain evidence="1 2">DSM 16190</strain>
    </source>
</reference>
<dbReference type="OrthoDB" id="5520377at2"/>
<comment type="caution">
    <text evidence="1">The sequence shown here is derived from an EMBL/GenBank/DDBJ whole genome shotgun (WGS) entry which is preliminary data.</text>
</comment>
<sequence>MSSKVKDTNGCCYEAVNMSESSSTSDTGCCAPPNGSNKGENDSVCCGSQGTSTLPNNMQVKKEHLDIDFMYLDLSICTRCQGTESSLDEAITEVSKILEATGTQVNVQKIHVKSEVQAAELGFVVSPTIRVNGQDIQMNFRESRCESCGTLCDCEGEVSCREWEYQGQWYVVPPKGLIIEAILMEVYGGAKEEREVAHRTERVPDNLKRFFDSTHQK</sequence>
<evidence type="ECO:0000313" key="1">
    <source>
        <dbReference type="EMBL" id="PSW04461.1"/>
    </source>
</evidence>
<dbReference type="Proteomes" id="UP000240904">
    <property type="component" value="Unassembled WGS sequence"/>
</dbReference>
<accession>A0A2T3MX40</accession>
<keyword evidence="2" id="KW-1185">Reference proteome</keyword>
<dbReference type="Pfam" id="PF10865">
    <property type="entry name" value="DUF2703"/>
    <property type="match status" value="1"/>
</dbReference>
<name>A0A2T3MX40_9GAMM</name>
<dbReference type="InterPro" id="IPR021219">
    <property type="entry name" value="DUF2703"/>
</dbReference>
<protein>
    <submittedName>
        <fullName evidence="1">Ferredoxin</fullName>
    </submittedName>
</protein>
<evidence type="ECO:0000313" key="2">
    <source>
        <dbReference type="Proteomes" id="UP000240904"/>
    </source>
</evidence>
<dbReference type="AlphaFoldDB" id="A0A2T3MX40"/>